<reference evidence="4" key="4">
    <citation type="submission" date="2016-11" db="EMBL/GenBank/DDBJ databases">
        <authorList>
            <person name="Jaros S."/>
            <person name="Januszkiewicz K."/>
            <person name="Wedrychowicz H."/>
        </authorList>
    </citation>
    <scope>NUCLEOTIDE SEQUENCE [LARGE SCALE GENOMIC DNA]</scope>
    <source>
        <strain evidence="4">DSM 1682</strain>
    </source>
</reference>
<protein>
    <submittedName>
        <fullName evidence="2">Uncharacterized protein</fullName>
    </submittedName>
</protein>
<organism evidence="2 4">
    <name type="scientific">Anaerotignum propionicum DSM 1682</name>
    <dbReference type="NCBI Taxonomy" id="991789"/>
    <lineage>
        <taxon>Bacteria</taxon>
        <taxon>Bacillati</taxon>
        <taxon>Bacillota</taxon>
        <taxon>Clostridia</taxon>
        <taxon>Lachnospirales</taxon>
        <taxon>Anaerotignaceae</taxon>
        <taxon>Anaerotignum</taxon>
    </lineage>
</organism>
<dbReference type="Proteomes" id="UP000068026">
    <property type="component" value="Chromosome"/>
</dbReference>
<dbReference type="KEGG" id="cpro:CPRO_09310"/>
<proteinExistence type="predicted"/>
<evidence type="ECO:0000313" key="3">
    <source>
        <dbReference type="Proteomes" id="UP000068026"/>
    </source>
</evidence>
<dbReference type="AlphaFoldDB" id="A0A0X8VD09"/>
<dbReference type="OrthoDB" id="9906338at2"/>
<dbReference type="Proteomes" id="UP000184204">
    <property type="component" value="Unassembled WGS sequence"/>
</dbReference>
<dbReference type="EMBL" id="CP014223">
    <property type="protein sequence ID" value="AMJ40530.1"/>
    <property type="molecule type" value="Genomic_DNA"/>
</dbReference>
<reference evidence="1 3" key="1">
    <citation type="journal article" date="2016" name="Genome Announc.">
        <title>Complete Genome Sequence of the Amino Acid-Fermenting Clostridium propionicum X2 (DSM 1682).</title>
        <authorList>
            <person name="Poehlein A."/>
            <person name="Schlien K."/>
            <person name="Chowdhury N.P."/>
            <person name="Gottschalk G."/>
            <person name="Buckel W."/>
            <person name="Daniel R."/>
        </authorList>
    </citation>
    <scope>NUCLEOTIDE SEQUENCE [LARGE SCALE GENOMIC DNA]</scope>
    <source>
        <strain evidence="1 3">X2</strain>
    </source>
</reference>
<evidence type="ECO:0000313" key="1">
    <source>
        <dbReference type="EMBL" id="AMJ40530.1"/>
    </source>
</evidence>
<gene>
    <name evidence="1" type="ORF">CPRO_09310</name>
    <name evidence="2" type="ORF">SAMN02745151_00553</name>
</gene>
<reference evidence="3" key="2">
    <citation type="submission" date="2016-01" db="EMBL/GenBank/DDBJ databases">
        <authorList>
            <person name="Poehlein A."/>
            <person name="Schlien K."/>
            <person name="Gottschalk G."/>
            <person name="Buckel W."/>
            <person name="Daniel R."/>
        </authorList>
    </citation>
    <scope>NUCLEOTIDE SEQUENCE [LARGE SCALE GENOMIC DNA]</scope>
    <source>
        <strain evidence="3">X2</strain>
    </source>
</reference>
<sequence length="163" mass="18656">MLSEYIGIIGAVAGSVSTLFVAECIRHIGSVKVFPTDVRIKYHLNSNFNNSIYEEVKQPFRLGYDLEIYNSSNVPQIVHEFKLAFYKGNNLVYEDRPKCDRHILSIPSKGIHSITQVYDMDDIDNVLVGVTKIVLKYKTLKMRYRKFVLYEGPALYPDTGKKA</sequence>
<dbReference type="EMBL" id="FQUA01000002">
    <property type="protein sequence ID" value="SHE39686.1"/>
    <property type="molecule type" value="Genomic_DNA"/>
</dbReference>
<reference evidence="2" key="3">
    <citation type="submission" date="2016-11" db="EMBL/GenBank/DDBJ databases">
        <authorList>
            <person name="Varghese N."/>
            <person name="Submissions S."/>
        </authorList>
    </citation>
    <scope>NUCLEOTIDE SEQUENCE</scope>
    <source>
        <strain evidence="2">DSM 1682</strain>
    </source>
</reference>
<accession>A0A0X8VD09</accession>
<evidence type="ECO:0000313" key="2">
    <source>
        <dbReference type="EMBL" id="SHE39686.1"/>
    </source>
</evidence>
<evidence type="ECO:0000313" key="4">
    <source>
        <dbReference type="Proteomes" id="UP000184204"/>
    </source>
</evidence>
<dbReference type="RefSeq" id="WP_066048340.1">
    <property type="nucleotide sequence ID" value="NZ_CP014223.1"/>
</dbReference>
<keyword evidence="3" id="KW-1185">Reference proteome</keyword>
<name>A0A0X8VD09_ANAPI</name>